<keyword evidence="1" id="KW-0732">Signal</keyword>
<dbReference type="AlphaFoldDB" id="A0A940S023"/>
<dbReference type="RefSeq" id="WP_209359584.1">
    <property type="nucleotide sequence ID" value="NZ_JAGISH010000002.1"/>
</dbReference>
<sequence>MTIRTLAALSALLMPFAAAAETVTLSTEAAGATLHHATVDMSVYWTKGEGEKLDLVAYYAPKAAGSDAGRLQMALGNDDSVTFGLPGQVGQLYTFARDGNSVSVTTSSTATVQVAMN</sequence>
<proteinExistence type="predicted"/>
<evidence type="ECO:0000313" key="2">
    <source>
        <dbReference type="EMBL" id="MBP0481716.1"/>
    </source>
</evidence>
<protein>
    <submittedName>
        <fullName evidence="2">Uncharacterized protein</fullName>
    </submittedName>
</protein>
<name>A0A940S023_9RHOB</name>
<dbReference type="Proteomes" id="UP000675940">
    <property type="component" value="Unassembled WGS sequence"/>
</dbReference>
<organism evidence="2 3">
    <name type="scientific">Sagittula salina</name>
    <dbReference type="NCBI Taxonomy" id="2820268"/>
    <lineage>
        <taxon>Bacteria</taxon>
        <taxon>Pseudomonadati</taxon>
        <taxon>Pseudomonadota</taxon>
        <taxon>Alphaproteobacteria</taxon>
        <taxon>Rhodobacterales</taxon>
        <taxon>Roseobacteraceae</taxon>
        <taxon>Sagittula</taxon>
    </lineage>
</organism>
<keyword evidence="3" id="KW-1185">Reference proteome</keyword>
<comment type="caution">
    <text evidence="2">The sequence shown here is derived from an EMBL/GenBank/DDBJ whole genome shotgun (WGS) entry which is preliminary data.</text>
</comment>
<reference evidence="2" key="1">
    <citation type="submission" date="2021-03" db="EMBL/GenBank/DDBJ databases">
        <title>Sagittula salina sp. nov. strain M10.9X isolated from the marine waste.</title>
        <authorList>
            <person name="Satari L."/>
            <person name="Molina-Menor E."/>
            <person name="Vidal-Verdu A."/>
            <person name="Pascual J."/>
            <person name="Pereto J."/>
            <person name="Porcar M."/>
        </authorList>
    </citation>
    <scope>NUCLEOTIDE SEQUENCE</scope>
    <source>
        <strain evidence="2">M10.9X</strain>
    </source>
</reference>
<feature type="signal peptide" evidence="1">
    <location>
        <begin position="1"/>
        <end position="19"/>
    </location>
</feature>
<accession>A0A940S023</accession>
<dbReference type="EMBL" id="JAGISH010000002">
    <property type="protein sequence ID" value="MBP0481716.1"/>
    <property type="molecule type" value="Genomic_DNA"/>
</dbReference>
<feature type="chain" id="PRO_5037390742" evidence="1">
    <location>
        <begin position="20"/>
        <end position="117"/>
    </location>
</feature>
<evidence type="ECO:0000256" key="1">
    <source>
        <dbReference type="SAM" id="SignalP"/>
    </source>
</evidence>
<gene>
    <name evidence="2" type="ORF">J5474_04320</name>
</gene>
<evidence type="ECO:0000313" key="3">
    <source>
        <dbReference type="Proteomes" id="UP000675940"/>
    </source>
</evidence>